<dbReference type="Proteomes" id="UP001227230">
    <property type="component" value="Chromosome 2"/>
</dbReference>
<keyword evidence="6" id="KW-0694">RNA-binding</keyword>
<keyword evidence="3" id="KW-0934">Plastid</keyword>
<dbReference type="InterPro" id="IPR024937">
    <property type="entry name" value="Domain_X"/>
</dbReference>
<accession>A0ABY9BIY3</accession>
<keyword evidence="2" id="KW-0150">Chloroplast</keyword>
<dbReference type="PANTHER" id="PTHR34811">
    <property type="entry name" value="MATURASE K"/>
    <property type="match status" value="1"/>
</dbReference>
<evidence type="ECO:0000313" key="8">
    <source>
        <dbReference type="EMBL" id="WJZ82433.1"/>
    </source>
</evidence>
<sequence>MFFDIFIPNDFPQSSNRKNNLYRIKYILRLSYAQTLACKYKSIVHAFLKRLCSKVLEEFLIEEEQVWWYVNELVHYINETL</sequence>
<feature type="domain" description="Domain X" evidence="7">
    <location>
        <begin position="15"/>
        <end position="64"/>
    </location>
</feature>
<evidence type="ECO:0000259" key="7">
    <source>
        <dbReference type="Pfam" id="PF01348"/>
    </source>
</evidence>
<proteinExistence type="predicted"/>
<dbReference type="InterPro" id="IPR002866">
    <property type="entry name" value="Maturase_MatK"/>
</dbReference>
<reference evidence="8 9" key="1">
    <citation type="journal article" date="2023" name="Hortic Res">
        <title>The complete reference genome for grapevine (Vitis vinifera L.) genetics and breeding.</title>
        <authorList>
            <person name="Shi X."/>
            <person name="Cao S."/>
            <person name="Wang X."/>
            <person name="Huang S."/>
            <person name="Wang Y."/>
            <person name="Liu Z."/>
            <person name="Liu W."/>
            <person name="Leng X."/>
            <person name="Peng Y."/>
            <person name="Wang N."/>
            <person name="Wang Y."/>
            <person name="Ma Z."/>
            <person name="Xu X."/>
            <person name="Zhang F."/>
            <person name="Xue H."/>
            <person name="Zhong H."/>
            <person name="Wang Y."/>
            <person name="Zhang K."/>
            <person name="Velt A."/>
            <person name="Avia K."/>
            <person name="Holtgrawe D."/>
            <person name="Grimplet J."/>
            <person name="Matus J.T."/>
            <person name="Ware D."/>
            <person name="Wu X."/>
            <person name="Wang H."/>
            <person name="Liu C."/>
            <person name="Fang Y."/>
            <person name="Rustenholz C."/>
            <person name="Cheng Z."/>
            <person name="Xiao H."/>
            <person name="Zhou Y."/>
        </authorList>
    </citation>
    <scope>NUCLEOTIDE SEQUENCE [LARGE SCALE GENOMIC DNA]</scope>
    <source>
        <strain evidence="9">cv. Pinot noir / PN40024</strain>
        <tissue evidence="8">Leaf</tissue>
    </source>
</reference>
<name>A0ABY9BIY3_VITVI</name>
<evidence type="ECO:0000256" key="2">
    <source>
        <dbReference type="ARBA" id="ARBA00022528"/>
    </source>
</evidence>
<evidence type="ECO:0000256" key="6">
    <source>
        <dbReference type="ARBA" id="ARBA00022884"/>
    </source>
</evidence>
<gene>
    <name evidence="8" type="ORF">VitviT2T_002195</name>
</gene>
<keyword evidence="9" id="KW-1185">Reference proteome</keyword>
<evidence type="ECO:0000256" key="1">
    <source>
        <dbReference type="ARBA" id="ARBA00004229"/>
    </source>
</evidence>
<dbReference type="EMBL" id="CP126649">
    <property type="protein sequence ID" value="WJZ82433.1"/>
    <property type="molecule type" value="Genomic_DNA"/>
</dbReference>
<evidence type="ECO:0000313" key="9">
    <source>
        <dbReference type="Proteomes" id="UP001227230"/>
    </source>
</evidence>
<evidence type="ECO:0000256" key="4">
    <source>
        <dbReference type="ARBA" id="ARBA00022664"/>
    </source>
</evidence>
<keyword evidence="4" id="KW-0507">mRNA processing</keyword>
<evidence type="ECO:0000256" key="5">
    <source>
        <dbReference type="ARBA" id="ARBA00022694"/>
    </source>
</evidence>
<protein>
    <recommendedName>
        <fullName evidence="7">Domain X domain-containing protein</fullName>
    </recommendedName>
</protein>
<dbReference type="Pfam" id="PF01348">
    <property type="entry name" value="Intron_maturas2"/>
    <property type="match status" value="1"/>
</dbReference>
<keyword evidence="5" id="KW-0819">tRNA processing</keyword>
<comment type="subcellular location">
    <subcellularLocation>
        <location evidence="1">Plastid</location>
        <location evidence="1">Chloroplast</location>
    </subcellularLocation>
</comment>
<organism evidence="8 9">
    <name type="scientific">Vitis vinifera</name>
    <name type="common">Grape</name>
    <dbReference type="NCBI Taxonomy" id="29760"/>
    <lineage>
        <taxon>Eukaryota</taxon>
        <taxon>Viridiplantae</taxon>
        <taxon>Streptophyta</taxon>
        <taxon>Embryophyta</taxon>
        <taxon>Tracheophyta</taxon>
        <taxon>Spermatophyta</taxon>
        <taxon>Magnoliopsida</taxon>
        <taxon>eudicotyledons</taxon>
        <taxon>Gunneridae</taxon>
        <taxon>Pentapetalae</taxon>
        <taxon>rosids</taxon>
        <taxon>Vitales</taxon>
        <taxon>Vitaceae</taxon>
        <taxon>Viteae</taxon>
        <taxon>Vitis</taxon>
    </lineage>
</organism>
<evidence type="ECO:0000256" key="3">
    <source>
        <dbReference type="ARBA" id="ARBA00022640"/>
    </source>
</evidence>
<dbReference type="PANTHER" id="PTHR34811:SF1">
    <property type="entry name" value="MATURASE K"/>
    <property type="match status" value="1"/>
</dbReference>